<feature type="domain" description="CAP-associated" evidence="2">
    <location>
        <begin position="103"/>
        <end position="237"/>
    </location>
</feature>
<proteinExistence type="predicted"/>
<name>A0A9C7L926_9BACI</name>
<sequence length="376" mass="43406">MFNLLKLILYILLIYFSWPIVQNQIDAPSLSKTVEEFQGTLNTIQNNQDVRAHLSTLNENLQIFWDQLGLLVEDSPHPLSEKPLDEIKLEIPDQLLSINNIELGHPKDDIEKKLGTPQRVSLNEYGTFWATYHNNYHHFFMVLYDKNNNAAGLYTNQNLIASTTGLKFGSSKADVRLNLGNPLTKIQKGMTFYQLQEKSDFDVFLHDNVYITIFYDKHKNDTVTSIQLIHKDIEQNKADIYPKVSADLKEGFEYQLFDLTNASRVNHQLPILTWDEHVRETARKHSTDMALNQYFSHINLDGKSPFDRLKEDQISFHTAGENLAYGQFSSIFAHEGLMNSMGHRKNILQKDYEYLGVGVAFNEASQPYFTQNFFAN</sequence>
<dbReference type="PANTHER" id="PTHR31157:SF1">
    <property type="entry name" value="SCP DOMAIN-CONTAINING PROTEIN"/>
    <property type="match status" value="1"/>
</dbReference>
<dbReference type="RefSeq" id="WP_230495860.1">
    <property type="nucleotide sequence ID" value="NZ_CAKJTG010000006.1"/>
</dbReference>
<reference evidence="3" key="1">
    <citation type="submission" date="2021-10" db="EMBL/GenBank/DDBJ databases">
        <authorList>
            <person name="Criscuolo A."/>
        </authorList>
    </citation>
    <scope>NUCLEOTIDE SEQUENCE</scope>
    <source>
        <strain evidence="3">CIP111885</strain>
    </source>
</reference>
<evidence type="ECO:0000259" key="2">
    <source>
        <dbReference type="Pfam" id="PF14504"/>
    </source>
</evidence>
<dbReference type="SUPFAM" id="SSF55797">
    <property type="entry name" value="PR-1-like"/>
    <property type="match status" value="1"/>
</dbReference>
<dbReference type="InterPro" id="IPR029410">
    <property type="entry name" value="CAP_assoc"/>
</dbReference>
<dbReference type="PANTHER" id="PTHR31157">
    <property type="entry name" value="SCP DOMAIN-CONTAINING PROTEIN"/>
    <property type="match status" value="1"/>
</dbReference>
<evidence type="ECO:0000259" key="1">
    <source>
        <dbReference type="Pfam" id="PF00188"/>
    </source>
</evidence>
<organism evidence="3 4">
    <name type="scientific">Pseudoneobacillus rhizosphaerae</name>
    <dbReference type="NCBI Taxonomy" id="2880968"/>
    <lineage>
        <taxon>Bacteria</taxon>
        <taxon>Bacillati</taxon>
        <taxon>Bacillota</taxon>
        <taxon>Bacilli</taxon>
        <taxon>Bacillales</taxon>
        <taxon>Bacillaceae</taxon>
        <taxon>Pseudoneobacillus</taxon>
    </lineage>
</organism>
<protein>
    <recommendedName>
        <fullName evidence="5">Serine protease</fullName>
    </recommendedName>
</protein>
<feature type="domain" description="SCP" evidence="1">
    <location>
        <begin position="258"/>
        <end position="373"/>
    </location>
</feature>
<dbReference type="InterPro" id="IPR014044">
    <property type="entry name" value="CAP_dom"/>
</dbReference>
<keyword evidence="4" id="KW-1185">Reference proteome</keyword>
<comment type="caution">
    <text evidence="3">The sequence shown here is derived from an EMBL/GenBank/DDBJ whole genome shotgun (WGS) entry which is preliminary data.</text>
</comment>
<dbReference type="InterPro" id="IPR035940">
    <property type="entry name" value="CAP_sf"/>
</dbReference>
<dbReference type="EMBL" id="CAKJTG010000006">
    <property type="protein sequence ID" value="CAG9607591.1"/>
    <property type="molecule type" value="Genomic_DNA"/>
</dbReference>
<dbReference type="AlphaFoldDB" id="A0A9C7L926"/>
<dbReference type="Pfam" id="PF00188">
    <property type="entry name" value="CAP"/>
    <property type="match status" value="1"/>
</dbReference>
<evidence type="ECO:0008006" key="5">
    <source>
        <dbReference type="Google" id="ProtNLM"/>
    </source>
</evidence>
<dbReference type="Gene3D" id="3.40.33.10">
    <property type="entry name" value="CAP"/>
    <property type="match status" value="1"/>
</dbReference>
<dbReference type="Proteomes" id="UP000789845">
    <property type="component" value="Unassembled WGS sequence"/>
</dbReference>
<dbReference type="CDD" id="cd05379">
    <property type="entry name" value="CAP_bacterial"/>
    <property type="match status" value="1"/>
</dbReference>
<dbReference type="Pfam" id="PF14504">
    <property type="entry name" value="CAP_assoc_N"/>
    <property type="match status" value="1"/>
</dbReference>
<evidence type="ECO:0000313" key="3">
    <source>
        <dbReference type="EMBL" id="CAG9607591.1"/>
    </source>
</evidence>
<accession>A0A9C7L926</accession>
<gene>
    <name evidence="3" type="ORF">NEOCIP111885_01283</name>
</gene>
<evidence type="ECO:0000313" key="4">
    <source>
        <dbReference type="Proteomes" id="UP000789845"/>
    </source>
</evidence>